<dbReference type="GO" id="GO:0000981">
    <property type="term" value="F:DNA-binding transcription factor activity, RNA polymerase II-specific"/>
    <property type="evidence" value="ECO:0007669"/>
    <property type="project" value="TreeGrafter"/>
</dbReference>
<evidence type="ECO:0000313" key="7">
    <source>
        <dbReference type="EMBL" id="KAF2662881.1"/>
    </source>
</evidence>
<comment type="subcellular location">
    <subcellularLocation>
        <location evidence="1">Nucleus</location>
    </subcellularLocation>
</comment>
<dbReference type="CDD" id="cd12148">
    <property type="entry name" value="fungal_TF_MHR"/>
    <property type="match status" value="1"/>
</dbReference>
<evidence type="ECO:0000256" key="4">
    <source>
        <dbReference type="ARBA" id="ARBA00023163"/>
    </source>
</evidence>
<dbReference type="Pfam" id="PF04082">
    <property type="entry name" value="Fungal_trans"/>
    <property type="match status" value="1"/>
</dbReference>
<reference evidence="7" key="1">
    <citation type="journal article" date="2020" name="Stud. Mycol.">
        <title>101 Dothideomycetes genomes: a test case for predicting lifestyles and emergence of pathogens.</title>
        <authorList>
            <person name="Haridas S."/>
            <person name="Albert R."/>
            <person name="Binder M."/>
            <person name="Bloem J."/>
            <person name="Labutti K."/>
            <person name="Salamov A."/>
            <person name="Andreopoulos B."/>
            <person name="Baker S."/>
            <person name="Barry K."/>
            <person name="Bills G."/>
            <person name="Bluhm B."/>
            <person name="Cannon C."/>
            <person name="Castanera R."/>
            <person name="Culley D."/>
            <person name="Daum C."/>
            <person name="Ezra D."/>
            <person name="Gonzalez J."/>
            <person name="Henrissat B."/>
            <person name="Kuo A."/>
            <person name="Liang C."/>
            <person name="Lipzen A."/>
            <person name="Lutzoni F."/>
            <person name="Magnuson J."/>
            <person name="Mondo S."/>
            <person name="Nolan M."/>
            <person name="Ohm R."/>
            <person name="Pangilinan J."/>
            <person name="Park H.-J."/>
            <person name="Ramirez L."/>
            <person name="Alfaro M."/>
            <person name="Sun H."/>
            <person name="Tritt A."/>
            <person name="Yoshinaga Y."/>
            <person name="Zwiers L.-H."/>
            <person name="Turgeon B."/>
            <person name="Goodwin S."/>
            <person name="Spatafora J."/>
            <person name="Crous P."/>
            <person name="Grigoriev I."/>
        </authorList>
    </citation>
    <scope>NUCLEOTIDE SEQUENCE</scope>
    <source>
        <strain evidence="7">CBS 122681</strain>
    </source>
</reference>
<feature type="domain" description="Xylanolytic transcriptional activator regulatory" evidence="6">
    <location>
        <begin position="24"/>
        <end position="168"/>
    </location>
</feature>
<accession>A0A6A6TU83</accession>
<dbReference type="GO" id="GO:0006351">
    <property type="term" value="P:DNA-templated transcription"/>
    <property type="evidence" value="ECO:0007669"/>
    <property type="project" value="InterPro"/>
</dbReference>
<keyword evidence="5" id="KW-0539">Nucleus</keyword>
<dbReference type="InterPro" id="IPR051089">
    <property type="entry name" value="prtT"/>
</dbReference>
<keyword evidence="2" id="KW-0805">Transcription regulation</keyword>
<organism evidence="7 8">
    <name type="scientific">Lophiostoma macrostomum CBS 122681</name>
    <dbReference type="NCBI Taxonomy" id="1314788"/>
    <lineage>
        <taxon>Eukaryota</taxon>
        <taxon>Fungi</taxon>
        <taxon>Dikarya</taxon>
        <taxon>Ascomycota</taxon>
        <taxon>Pezizomycotina</taxon>
        <taxon>Dothideomycetes</taxon>
        <taxon>Pleosporomycetidae</taxon>
        <taxon>Pleosporales</taxon>
        <taxon>Lophiostomataceae</taxon>
        <taxon>Lophiostoma</taxon>
    </lineage>
</organism>
<sequence>MEPVSSLEILYKDSTALFWAIAFTASRHHPRHSSLYHGLREPFQILLLNLFSTPVQSLKDLQALLIVCQWPFEVERHSEDPSWQHIGAVVNAALHMGLDKPKNEVLFGSRRANRSINLYDPKYRRRTWMKVFETSTQLSTWQGLQPHISSASSLQRLAEFCEEETAGEVIAMTEIQRHVARNTISLEDLSIHGPQVSLVRYFTQEMGAIRKRYTNVWTASTEINLQGAMVYVLTHCLLLADNDQDAETQDPDAQQFVTLIMQQGHDAAIRLIKVVEELGLATATNPAYTRAEDGGAPLLAHPKQHFRLAFQACLFLLKYLDHSLTASTSDQDAARTAVLKVHQIFKQFHSREEFQRAARTLEVLARAVVPGGRRIKTIVRTRMGASLNYNAVWTAAELRGRQHDPGFTVAASAALEPIERYPLVSASAPENVFPWGAWDDAAYDENAFGLEPQLFSGFPTHMELFQNH</sequence>
<protein>
    <recommendedName>
        <fullName evidence="6">Xylanolytic transcriptional activator regulatory domain-containing protein</fullName>
    </recommendedName>
</protein>
<dbReference type="Proteomes" id="UP000799324">
    <property type="component" value="Unassembled WGS sequence"/>
</dbReference>
<dbReference type="EMBL" id="MU004288">
    <property type="protein sequence ID" value="KAF2662881.1"/>
    <property type="molecule type" value="Genomic_DNA"/>
</dbReference>
<evidence type="ECO:0000256" key="5">
    <source>
        <dbReference type="ARBA" id="ARBA00023242"/>
    </source>
</evidence>
<dbReference type="OrthoDB" id="3782687at2759"/>
<gene>
    <name evidence="7" type="ORF">K491DRAFT_672723</name>
</gene>
<evidence type="ECO:0000313" key="8">
    <source>
        <dbReference type="Proteomes" id="UP000799324"/>
    </source>
</evidence>
<evidence type="ECO:0000256" key="1">
    <source>
        <dbReference type="ARBA" id="ARBA00004123"/>
    </source>
</evidence>
<evidence type="ECO:0000256" key="3">
    <source>
        <dbReference type="ARBA" id="ARBA00023125"/>
    </source>
</evidence>
<keyword evidence="3" id="KW-0238">DNA-binding</keyword>
<dbReference type="AlphaFoldDB" id="A0A6A6TU83"/>
<dbReference type="GO" id="GO:0008270">
    <property type="term" value="F:zinc ion binding"/>
    <property type="evidence" value="ECO:0007669"/>
    <property type="project" value="InterPro"/>
</dbReference>
<dbReference type="GO" id="GO:0005634">
    <property type="term" value="C:nucleus"/>
    <property type="evidence" value="ECO:0007669"/>
    <property type="project" value="UniProtKB-SubCell"/>
</dbReference>
<evidence type="ECO:0000259" key="6">
    <source>
        <dbReference type="Pfam" id="PF04082"/>
    </source>
</evidence>
<dbReference type="PANTHER" id="PTHR31845">
    <property type="entry name" value="FINGER DOMAIN PROTEIN, PUTATIVE-RELATED"/>
    <property type="match status" value="1"/>
</dbReference>
<evidence type="ECO:0000256" key="2">
    <source>
        <dbReference type="ARBA" id="ARBA00023015"/>
    </source>
</evidence>
<keyword evidence="4" id="KW-0804">Transcription</keyword>
<name>A0A6A6TU83_9PLEO</name>
<dbReference type="InterPro" id="IPR007219">
    <property type="entry name" value="XnlR_reg_dom"/>
</dbReference>
<keyword evidence="8" id="KW-1185">Reference proteome</keyword>
<dbReference type="GO" id="GO:0000976">
    <property type="term" value="F:transcription cis-regulatory region binding"/>
    <property type="evidence" value="ECO:0007669"/>
    <property type="project" value="TreeGrafter"/>
</dbReference>
<dbReference type="PANTHER" id="PTHR31845:SF21">
    <property type="entry name" value="REGULATORY PROTEIN LEU3"/>
    <property type="match status" value="1"/>
</dbReference>
<proteinExistence type="predicted"/>